<accession>A0AAV4TFT7</accession>
<dbReference type="Proteomes" id="UP001054945">
    <property type="component" value="Unassembled WGS sequence"/>
</dbReference>
<proteinExistence type="predicted"/>
<protein>
    <submittedName>
        <fullName evidence="2">Uncharacterized protein</fullName>
    </submittedName>
</protein>
<comment type="caution">
    <text evidence="2">The sequence shown here is derived from an EMBL/GenBank/DDBJ whole genome shotgun (WGS) entry which is preliminary data.</text>
</comment>
<reference evidence="2 3" key="1">
    <citation type="submission" date="2021-06" db="EMBL/GenBank/DDBJ databases">
        <title>Caerostris extrusa draft genome.</title>
        <authorList>
            <person name="Kono N."/>
            <person name="Arakawa K."/>
        </authorList>
    </citation>
    <scope>NUCLEOTIDE SEQUENCE [LARGE SCALE GENOMIC DNA]</scope>
</reference>
<dbReference type="EMBL" id="BPLR01011000">
    <property type="protein sequence ID" value="GIY43640.1"/>
    <property type="molecule type" value="Genomic_DNA"/>
</dbReference>
<evidence type="ECO:0000256" key="1">
    <source>
        <dbReference type="SAM" id="MobiDB-lite"/>
    </source>
</evidence>
<evidence type="ECO:0000313" key="2">
    <source>
        <dbReference type="EMBL" id="GIY43640.1"/>
    </source>
</evidence>
<gene>
    <name evidence="2" type="ORF">CEXT_452421</name>
</gene>
<feature type="region of interest" description="Disordered" evidence="1">
    <location>
        <begin position="17"/>
        <end position="47"/>
    </location>
</feature>
<name>A0AAV4TFT7_CAEEX</name>
<keyword evidence="3" id="KW-1185">Reference proteome</keyword>
<organism evidence="2 3">
    <name type="scientific">Caerostris extrusa</name>
    <name type="common">Bark spider</name>
    <name type="synonym">Caerostris bankana</name>
    <dbReference type="NCBI Taxonomy" id="172846"/>
    <lineage>
        <taxon>Eukaryota</taxon>
        <taxon>Metazoa</taxon>
        <taxon>Ecdysozoa</taxon>
        <taxon>Arthropoda</taxon>
        <taxon>Chelicerata</taxon>
        <taxon>Arachnida</taxon>
        <taxon>Araneae</taxon>
        <taxon>Araneomorphae</taxon>
        <taxon>Entelegynae</taxon>
        <taxon>Araneoidea</taxon>
        <taxon>Araneidae</taxon>
        <taxon>Caerostris</taxon>
    </lineage>
</organism>
<sequence length="130" mass="14724">MDGPAISGSHQMYQVIPTSGTGRADGESHSEIGGGARRNLDRYRVSPPPTPHPFQTNRLLFLPFLAFFCTTSDFDGTEDWNLQSLFPFGIEILCKLLLWWDDSSFWDCLVHLFATDRDNGFERGCFCLLE</sequence>
<evidence type="ECO:0000313" key="3">
    <source>
        <dbReference type="Proteomes" id="UP001054945"/>
    </source>
</evidence>
<dbReference type="AlphaFoldDB" id="A0AAV4TFT7"/>